<dbReference type="Proteomes" id="UP001147700">
    <property type="component" value="Unassembled WGS sequence"/>
</dbReference>
<dbReference type="Pfam" id="PF16697">
    <property type="entry name" value="Yop-YscD_cpl"/>
    <property type="match status" value="1"/>
</dbReference>
<dbReference type="PANTHER" id="PTHR23308">
    <property type="entry name" value="NUCLEAR INHIBITOR OF PROTEIN PHOSPHATASE-1"/>
    <property type="match status" value="1"/>
</dbReference>
<dbReference type="InterPro" id="IPR032030">
    <property type="entry name" value="YscD_cytoplasmic_dom"/>
</dbReference>
<sequence>MAVRDSRSAGVRLVVLDGPDSGREFPLAGAIAIAIGRDDTAGIVIEDDQVSRRHALVTVFEDGARVNDLNSTNGTWVNGARIALPHPLLEGDELRVGGTRLRLLIA</sequence>
<keyword evidence="1" id="KW-0597">Phosphoprotein</keyword>
<dbReference type="CDD" id="cd00060">
    <property type="entry name" value="FHA"/>
    <property type="match status" value="1"/>
</dbReference>
<evidence type="ECO:0000256" key="1">
    <source>
        <dbReference type="ARBA" id="ARBA00022553"/>
    </source>
</evidence>
<dbReference type="SUPFAM" id="SSF49879">
    <property type="entry name" value="SMAD/FHA domain"/>
    <property type="match status" value="1"/>
</dbReference>
<dbReference type="InterPro" id="IPR050923">
    <property type="entry name" value="Cell_Proc_Reg/RNA_Proc"/>
</dbReference>
<feature type="domain" description="FHA" evidence="2">
    <location>
        <begin position="33"/>
        <end position="82"/>
    </location>
</feature>
<dbReference type="RefSeq" id="WP_270006694.1">
    <property type="nucleotide sequence ID" value="NZ_JAPCID010000046.1"/>
</dbReference>
<protein>
    <submittedName>
        <fullName evidence="3">FHA domain-containing protein</fullName>
    </submittedName>
</protein>
<name>A0ABT4RQQ1_9ACTN</name>
<accession>A0ABT4RQQ1</accession>
<dbReference type="SMART" id="SM00240">
    <property type="entry name" value="FHA"/>
    <property type="match status" value="1"/>
</dbReference>
<dbReference type="Gene3D" id="2.60.200.20">
    <property type="match status" value="1"/>
</dbReference>
<evidence type="ECO:0000313" key="3">
    <source>
        <dbReference type="EMBL" id="MDA0140895.1"/>
    </source>
</evidence>
<proteinExistence type="predicted"/>
<evidence type="ECO:0000259" key="2">
    <source>
        <dbReference type="PROSITE" id="PS50006"/>
    </source>
</evidence>
<organism evidence="3 4">
    <name type="scientific">Solirubrobacter deserti</name>
    <dbReference type="NCBI Taxonomy" id="2282478"/>
    <lineage>
        <taxon>Bacteria</taxon>
        <taxon>Bacillati</taxon>
        <taxon>Actinomycetota</taxon>
        <taxon>Thermoleophilia</taxon>
        <taxon>Solirubrobacterales</taxon>
        <taxon>Solirubrobacteraceae</taxon>
        <taxon>Solirubrobacter</taxon>
    </lineage>
</organism>
<dbReference type="EMBL" id="JAPCID010000046">
    <property type="protein sequence ID" value="MDA0140895.1"/>
    <property type="molecule type" value="Genomic_DNA"/>
</dbReference>
<gene>
    <name evidence="3" type="ORF">OJ962_25590</name>
</gene>
<dbReference type="InterPro" id="IPR000253">
    <property type="entry name" value="FHA_dom"/>
</dbReference>
<keyword evidence="4" id="KW-1185">Reference proteome</keyword>
<dbReference type="PROSITE" id="PS50006">
    <property type="entry name" value="FHA_DOMAIN"/>
    <property type="match status" value="1"/>
</dbReference>
<reference evidence="3" key="1">
    <citation type="submission" date="2022-10" db="EMBL/GenBank/DDBJ databases">
        <title>The WGS of Solirubrobacter sp. CPCC 204708.</title>
        <authorList>
            <person name="Jiang Z."/>
        </authorList>
    </citation>
    <scope>NUCLEOTIDE SEQUENCE</scope>
    <source>
        <strain evidence="3">CPCC 204708</strain>
    </source>
</reference>
<comment type="caution">
    <text evidence="3">The sequence shown here is derived from an EMBL/GenBank/DDBJ whole genome shotgun (WGS) entry which is preliminary data.</text>
</comment>
<dbReference type="InterPro" id="IPR008984">
    <property type="entry name" value="SMAD_FHA_dom_sf"/>
</dbReference>
<evidence type="ECO:0000313" key="4">
    <source>
        <dbReference type="Proteomes" id="UP001147700"/>
    </source>
</evidence>